<evidence type="ECO:0000313" key="2">
    <source>
        <dbReference type="EMBL" id="EGJ33470.1"/>
    </source>
</evidence>
<dbReference type="HOGENOM" id="CLU_3426608_0_0_3"/>
<evidence type="ECO:0000313" key="3">
    <source>
        <dbReference type="Proteomes" id="UP000003959"/>
    </source>
</evidence>
<protein>
    <submittedName>
        <fullName evidence="2">Uncharacterized protein</fullName>
    </submittedName>
</protein>
<feature type="compositionally biased region" description="Low complexity" evidence="1">
    <location>
        <begin position="8"/>
        <end position="21"/>
    </location>
</feature>
<evidence type="ECO:0000256" key="1">
    <source>
        <dbReference type="SAM" id="MobiDB-lite"/>
    </source>
</evidence>
<dbReference type="AlphaFoldDB" id="F4XPL6"/>
<gene>
    <name evidence="2" type="ORF">LYNGBM3L_34380</name>
</gene>
<name>F4XPL6_9CYAN</name>
<proteinExistence type="predicted"/>
<feature type="region of interest" description="Disordered" evidence="1">
    <location>
        <begin position="1"/>
        <end position="21"/>
    </location>
</feature>
<organism evidence="2 3">
    <name type="scientific">Moorena producens 3L</name>
    <dbReference type="NCBI Taxonomy" id="489825"/>
    <lineage>
        <taxon>Bacteria</taxon>
        <taxon>Bacillati</taxon>
        <taxon>Cyanobacteriota</taxon>
        <taxon>Cyanophyceae</taxon>
        <taxon>Coleofasciculales</taxon>
        <taxon>Coleofasciculaceae</taxon>
        <taxon>Moorena</taxon>
    </lineage>
</organism>
<accession>F4XPL6</accession>
<sequence length="21" mass="2490">MEGQRLSFNQTTFNQTTFNPK</sequence>
<reference evidence="3" key="1">
    <citation type="journal article" date="2011" name="Proc. Natl. Acad. Sci. U.S.A.">
        <title>Genomic insights into the physiology and ecology of the marine filamentous cyanobacterium Lyngbya majuscula.</title>
        <authorList>
            <person name="Jones A.C."/>
            <person name="Monroe E.A."/>
            <person name="Podell S."/>
            <person name="Hess W.R."/>
            <person name="Klages S."/>
            <person name="Esquenazi E."/>
            <person name="Niessen S."/>
            <person name="Hoover H."/>
            <person name="Rothmann M."/>
            <person name="Lasken R.S."/>
            <person name="Yates J.R.III."/>
            <person name="Reinhardt R."/>
            <person name="Kube M."/>
            <person name="Burkart M.D."/>
            <person name="Allen E.E."/>
            <person name="Dorrestein P.C."/>
            <person name="Gerwick W.H."/>
            <person name="Gerwick L."/>
        </authorList>
    </citation>
    <scope>NUCLEOTIDE SEQUENCE [LARGE SCALE GENOMIC DNA]</scope>
    <source>
        <strain evidence="3">3L</strain>
    </source>
</reference>
<dbReference type="Proteomes" id="UP000003959">
    <property type="component" value="Unassembled WGS sequence"/>
</dbReference>
<dbReference type="EMBL" id="GL890848">
    <property type="protein sequence ID" value="EGJ33470.1"/>
    <property type="molecule type" value="Genomic_DNA"/>
</dbReference>
<keyword evidence="3" id="KW-1185">Reference proteome</keyword>